<sequence length="197" mass="22425">MEYIENIMQNRYSCREYKTKKIDDEVIKEIINLTRLTPSSLALEPWKFVVISKNLDKLGEICYNQSQVSNCSHAVVIMARTDLKSTDEYIMNIAKTRLRGRDKFLSMIASKADKKSKDELEGYASLQCYMALANLVNIAYSKGVKSCIIGGFDKEKLTKFLNLGDHLSPCIVVSLGLSDKESPKKIRKSLEDVLIWK</sequence>
<evidence type="ECO:0000256" key="1">
    <source>
        <dbReference type="ARBA" id="ARBA00007118"/>
    </source>
</evidence>
<accession>A0A7M1LH01</accession>
<evidence type="ECO:0000259" key="3">
    <source>
        <dbReference type="Pfam" id="PF00881"/>
    </source>
</evidence>
<feature type="domain" description="Nitroreductase" evidence="3">
    <location>
        <begin position="9"/>
        <end position="176"/>
    </location>
</feature>
<evidence type="ECO:0000313" key="4">
    <source>
        <dbReference type="EMBL" id="QOQ87838.1"/>
    </source>
</evidence>
<dbReference type="Pfam" id="PF00881">
    <property type="entry name" value="Nitroreductase"/>
    <property type="match status" value="1"/>
</dbReference>
<evidence type="ECO:0000256" key="2">
    <source>
        <dbReference type="ARBA" id="ARBA00023002"/>
    </source>
</evidence>
<dbReference type="InterPro" id="IPR000415">
    <property type="entry name" value="Nitroreductase-like"/>
</dbReference>
<name>A0A7M1LH01_9BACT</name>
<dbReference type="RefSeq" id="WP_025802307.1">
    <property type="nucleotide sequence ID" value="NZ_CP053842.1"/>
</dbReference>
<keyword evidence="5" id="KW-1185">Reference proteome</keyword>
<dbReference type="PANTHER" id="PTHR43673:SF10">
    <property type="entry name" value="NADH DEHYDROGENASE_NAD(P)H NITROREDUCTASE XCC3605-RELATED"/>
    <property type="match status" value="1"/>
</dbReference>
<dbReference type="EMBL" id="CP063078">
    <property type="protein sequence ID" value="QOQ87838.1"/>
    <property type="molecule type" value="Genomic_DNA"/>
</dbReference>
<proteinExistence type="inferred from homology"/>
<dbReference type="GO" id="GO:0016491">
    <property type="term" value="F:oxidoreductase activity"/>
    <property type="evidence" value="ECO:0007669"/>
    <property type="project" value="UniProtKB-KW"/>
</dbReference>
<comment type="similarity">
    <text evidence="1">Belongs to the nitroreductase family.</text>
</comment>
<dbReference type="OrthoDB" id="9809288at2"/>
<protein>
    <submittedName>
        <fullName evidence="4">Nitroreductase family protein</fullName>
    </submittedName>
</protein>
<keyword evidence="2" id="KW-0560">Oxidoreductase</keyword>
<dbReference type="PANTHER" id="PTHR43673">
    <property type="entry name" value="NAD(P)H NITROREDUCTASE YDGI-RELATED"/>
    <property type="match status" value="1"/>
</dbReference>
<dbReference type="Proteomes" id="UP000594749">
    <property type="component" value="Chromosome"/>
</dbReference>
<evidence type="ECO:0000313" key="5">
    <source>
        <dbReference type="Proteomes" id="UP000594749"/>
    </source>
</evidence>
<organism evidence="4 5">
    <name type="scientific">Campylobacter corcagiensis</name>
    <dbReference type="NCBI Taxonomy" id="1448857"/>
    <lineage>
        <taxon>Bacteria</taxon>
        <taxon>Pseudomonadati</taxon>
        <taxon>Campylobacterota</taxon>
        <taxon>Epsilonproteobacteria</taxon>
        <taxon>Campylobacterales</taxon>
        <taxon>Campylobacteraceae</taxon>
        <taxon>Campylobacter</taxon>
    </lineage>
</organism>
<dbReference type="InterPro" id="IPR029479">
    <property type="entry name" value="Nitroreductase"/>
</dbReference>
<gene>
    <name evidence="4" type="ORF">IMC76_03280</name>
</gene>
<dbReference type="Gene3D" id="3.40.109.10">
    <property type="entry name" value="NADH Oxidase"/>
    <property type="match status" value="1"/>
</dbReference>
<dbReference type="SUPFAM" id="SSF55469">
    <property type="entry name" value="FMN-dependent nitroreductase-like"/>
    <property type="match status" value="1"/>
</dbReference>
<dbReference type="AlphaFoldDB" id="A0A7M1LH01"/>
<reference evidence="4 5" key="1">
    <citation type="submission" date="2020-10" db="EMBL/GenBank/DDBJ databases">
        <title>Campylobacter and Helicobacter PacBio genomes.</title>
        <authorList>
            <person name="Lane C."/>
        </authorList>
    </citation>
    <scope>NUCLEOTIDE SEQUENCE [LARGE SCALE GENOMIC DNA]</scope>
    <source>
        <strain evidence="4 5">2016D-0077</strain>
    </source>
</reference>